<gene>
    <name evidence="4" type="ORF">SAMN04488006_2452</name>
</gene>
<dbReference type="AlphaFoldDB" id="A0A1I6RGP2"/>
<dbReference type="InterPro" id="IPR050361">
    <property type="entry name" value="MPP/UQCRC_Complex"/>
</dbReference>
<dbReference type="InterPro" id="IPR011249">
    <property type="entry name" value="Metalloenz_LuxS/M16"/>
</dbReference>
<evidence type="ECO:0000313" key="5">
    <source>
        <dbReference type="Proteomes" id="UP000199312"/>
    </source>
</evidence>
<dbReference type="Gene3D" id="3.30.830.10">
    <property type="entry name" value="Metalloenzyme, LuxS/M16 peptidase-like"/>
    <property type="match status" value="2"/>
</dbReference>
<feature type="domain" description="Peptidase M16 N-terminal" evidence="2">
    <location>
        <begin position="56"/>
        <end position="167"/>
    </location>
</feature>
<proteinExistence type="predicted"/>
<organism evidence="4 5">
    <name type="scientific">Lutibacter maritimus</name>
    <dbReference type="NCBI Taxonomy" id="593133"/>
    <lineage>
        <taxon>Bacteria</taxon>
        <taxon>Pseudomonadati</taxon>
        <taxon>Bacteroidota</taxon>
        <taxon>Flavobacteriia</taxon>
        <taxon>Flavobacteriales</taxon>
        <taxon>Flavobacteriaceae</taxon>
        <taxon>Lutibacter</taxon>
    </lineage>
</organism>
<evidence type="ECO:0000256" key="1">
    <source>
        <dbReference type="SAM" id="SignalP"/>
    </source>
</evidence>
<dbReference type="PANTHER" id="PTHR11851:SF224">
    <property type="entry name" value="PROCESSING PROTEASE"/>
    <property type="match status" value="1"/>
</dbReference>
<feature type="signal peptide" evidence="1">
    <location>
        <begin position="1"/>
        <end position="24"/>
    </location>
</feature>
<dbReference type="SUPFAM" id="SSF63411">
    <property type="entry name" value="LuxS/MPP-like metallohydrolase"/>
    <property type="match status" value="2"/>
</dbReference>
<dbReference type="PANTHER" id="PTHR11851">
    <property type="entry name" value="METALLOPROTEASE"/>
    <property type="match status" value="1"/>
</dbReference>
<dbReference type="EMBL" id="FOZP01000006">
    <property type="protein sequence ID" value="SFS63872.1"/>
    <property type="molecule type" value="Genomic_DNA"/>
</dbReference>
<dbReference type="InterPro" id="IPR007863">
    <property type="entry name" value="Peptidase_M16_C"/>
</dbReference>
<reference evidence="5" key="1">
    <citation type="submission" date="2016-10" db="EMBL/GenBank/DDBJ databases">
        <authorList>
            <person name="Varghese N."/>
            <person name="Submissions S."/>
        </authorList>
    </citation>
    <scope>NUCLEOTIDE SEQUENCE [LARGE SCALE GENOMIC DNA]</scope>
    <source>
        <strain evidence="5">DSM 24450</strain>
    </source>
</reference>
<evidence type="ECO:0000259" key="3">
    <source>
        <dbReference type="Pfam" id="PF05193"/>
    </source>
</evidence>
<evidence type="ECO:0000259" key="2">
    <source>
        <dbReference type="Pfam" id="PF00675"/>
    </source>
</evidence>
<protein>
    <submittedName>
        <fullName evidence="4">Predicted Zn-dependent peptidase</fullName>
    </submittedName>
</protein>
<keyword evidence="5" id="KW-1185">Reference proteome</keyword>
<feature type="chain" id="PRO_5011533486" evidence="1">
    <location>
        <begin position="25"/>
        <end position="688"/>
    </location>
</feature>
<dbReference type="STRING" id="593133.SAMN04488006_2452"/>
<accession>A0A1I6RGP2</accession>
<keyword evidence="1" id="KW-0732">Signal</keyword>
<sequence length="688" mass="75091">MRRQMKTKITTLIALFLISLGINAQIDRTKQPVAGPAPKINLGKPQTFELKNGLKVMVVENHKLPKVTASLILDNGPIFEGNKAGLSSIAGGMMGNGTTNIPKDAFVEEIDFLGASLNIGSQSASFNTLSKYFPRIFELMADAVQNPLFTQEEFEKQQTQLIEGIKSGENSVAEIAGKVESALVYGKKHPYGEFATEQTAKNVTIDDVKNFYTTYFKPNNAYLVIIGDVNFKDVKKLVTSKLGKWNKGTLPAYTMPEVKNVPKTEINFVNMPNAVQSNIAVVNTVDLKMSNPDYFPLLLANKIFGGGGEGRLFLNLREDKGYTYGAYSRIGNDERTAATFKSSATVRNMVTDSSVVEFIKEIKTFRDTKVSDEELKNAKAAYIGNFVMALERPSTAASYALNIATKNLPADFYETYLEKINAVTVDDIQRVAQKYFSADNARIVIVGKALDVLPNLEKMPYKINYFDKEANATSKPAMTKPIPAGVTKVSVIDNYFNAIGGADKIKALKSTLVTYEASAMGSTIQSTEKRTATHYANETSMGGNVLAKVIMTADGVFMNKQPLPPAMASEMTNTLGTFLEMGLLNNENSILSGIEPIDGKDAYVISTKGEVVSTAIYFDVATGLKVKEVQTVSMGGQTQSQEATFSDYKEFDGVKFPTIKSGSLGPQKVEFKLIDAKVNKGVTDADFQ</sequence>
<dbReference type="GO" id="GO:0046872">
    <property type="term" value="F:metal ion binding"/>
    <property type="evidence" value="ECO:0007669"/>
    <property type="project" value="InterPro"/>
</dbReference>
<evidence type="ECO:0000313" key="4">
    <source>
        <dbReference type="EMBL" id="SFS63872.1"/>
    </source>
</evidence>
<dbReference type="Proteomes" id="UP000199312">
    <property type="component" value="Unassembled WGS sequence"/>
</dbReference>
<name>A0A1I6RGP2_9FLAO</name>
<dbReference type="Pfam" id="PF00675">
    <property type="entry name" value="Peptidase_M16"/>
    <property type="match status" value="1"/>
</dbReference>
<feature type="domain" description="Peptidase M16 C-terminal" evidence="3">
    <location>
        <begin position="202"/>
        <end position="381"/>
    </location>
</feature>
<dbReference type="Pfam" id="PF05193">
    <property type="entry name" value="Peptidase_M16_C"/>
    <property type="match status" value="1"/>
</dbReference>
<dbReference type="InterPro" id="IPR011765">
    <property type="entry name" value="Pept_M16_N"/>
</dbReference>